<evidence type="ECO:0000313" key="2">
    <source>
        <dbReference type="EMBL" id="GIH03255.1"/>
    </source>
</evidence>
<evidence type="ECO:0000313" key="3">
    <source>
        <dbReference type="Proteomes" id="UP000612899"/>
    </source>
</evidence>
<keyword evidence="3" id="KW-1185">Reference proteome</keyword>
<sequence>MPQVPRTLDPTLSACDRFGAVLRHWRQLRQLSQAQLATVLPVTPDQIAKYEKAVRWPSQKAVERIDEHLEAGGELITLWTEGEAEREIARNSKAPVDGAYVDHWTQMLSALAAAGNAVGGRRFLDIVTTEIAVISRFGAAATGQVAAGFLSTQARWLEFGSWIADNQGDRLNATVMLKRAGGLAERARDTVFGAYVLMRRAQRAYEEDQPRVCLDLVESVASTNQPPRIRALLATRAAQAHAALGDGPAMRRSLKRAFLDACRDSTPDKIDLELASHSTPSYVLAHEGICLLTLGEPNGAVGVLETVLQDWPASHRLDEGLVRAHLAFAQATTGALDEGVDQARRALALGLETGSERTLRILRRVMNERLDGAAGHRELVIQWAAAAQGGS</sequence>
<dbReference type="EMBL" id="BONY01000006">
    <property type="protein sequence ID" value="GIH03255.1"/>
    <property type="molecule type" value="Genomic_DNA"/>
</dbReference>
<comment type="caution">
    <text evidence="2">The sequence shown here is derived from an EMBL/GenBank/DDBJ whole genome shotgun (WGS) entry which is preliminary data.</text>
</comment>
<evidence type="ECO:0000259" key="1">
    <source>
        <dbReference type="PROSITE" id="PS50943"/>
    </source>
</evidence>
<gene>
    <name evidence="2" type="ORF">Rhe02_13220</name>
</gene>
<dbReference type="InterPro" id="IPR001387">
    <property type="entry name" value="Cro/C1-type_HTH"/>
</dbReference>
<dbReference type="InterPro" id="IPR010982">
    <property type="entry name" value="Lambda_DNA-bd_dom_sf"/>
</dbReference>
<protein>
    <recommendedName>
        <fullName evidence="1">HTH cro/C1-type domain-containing protein</fullName>
    </recommendedName>
</protein>
<dbReference type="AlphaFoldDB" id="A0A8J3Q3N5"/>
<proteinExistence type="predicted"/>
<dbReference type="Proteomes" id="UP000612899">
    <property type="component" value="Unassembled WGS sequence"/>
</dbReference>
<dbReference type="SUPFAM" id="SSF47413">
    <property type="entry name" value="lambda repressor-like DNA-binding domains"/>
    <property type="match status" value="1"/>
</dbReference>
<reference evidence="2" key="1">
    <citation type="submission" date="2021-01" db="EMBL/GenBank/DDBJ databases">
        <title>Whole genome shotgun sequence of Rhizocola hellebori NBRC 109834.</title>
        <authorList>
            <person name="Komaki H."/>
            <person name="Tamura T."/>
        </authorList>
    </citation>
    <scope>NUCLEOTIDE SEQUENCE</scope>
    <source>
        <strain evidence="2">NBRC 109834</strain>
    </source>
</reference>
<dbReference type="SMART" id="SM00530">
    <property type="entry name" value="HTH_XRE"/>
    <property type="match status" value="1"/>
</dbReference>
<dbReference type="Pfam" id="PF13560">
    <property type="entry name" value="HTH_31"/>
    <property type="match status" value="1"/>
</dbReference>
<dbReference type="CDD" id="cd00093">
    <property type="entry name" value="HTH_XRE"/>
    <property type="match status" value="1"/>
</dbReference>
<dbReference type="PROSITE" id="PS50943">
    <property type="entry name" value="HTH_CROC1"/>
    <property type="match status" value="1"/>
</dbReference>
<dbReference type="Gene3D" id="1.10.260.40">
    <property type="entry name" value="lambda repressor-like DNA-binding domains"/>
    <property type="match status" value="1"/>
</dbReference>
<dbReference type="GO" id="GO:0003677">
    <property type="term" value="F:DNA binding"/>
    <property type="evidence" value="ECO:0007669"/>
    <property type="project" value="InterPro"/>
</dbReference>
<name>A0A8J3Q3N5_9ACTN</name>
<organism evidence="2 3">
    <name type="scientific">Rhizocola hellebori</name>
    <dbReference type="NCBI Taxonomy" id="1392758"/>
    <lineage>
        <taxon>Bacteria</taxon>
        <taxon>Bacillati</taxon>
        <taxon>Actinomycetota</taxon>
        <taxon>Actinomycetes</taxon>
        <taxon>Micromonosporales</taxon>
        <taxon>Micromonosporaceae</taxon>
        <taxon>Rhizocola</taxon>
    </lineage>
</organism>
<accession>A0A8J3Q3N5</accession>
<feature type="domain" description="HTH cro/C1-type" evidence="1">
    <location>
        <begin position="22"/>
        <end position="75"/>
    </location>
</feature>